<gene>
    <name evidence="3" type="ORF">F4Y42_10380</name>
</gene>
<protein>
    <submittedName>
        <fullName evidence="3">Amidohydrolase</fullName>
    </submittedName>
</protein>
<dbReference type="GO" id="GO:0016787">
    <property type="term" value="F:hydrolase activity"/>
    <property type="evidence" value="ECO:0007669"/>
    <property type="project" value="UniProtKB-KW"/>
</dbReference>
<dbReference type="InterPro" id="IPR032465">
    <property type="entry name" value="ACMSD"/>
</dbReference>
<dbReference type="InterPro" id="IPR032466">
    <property type="entry name" value="Metal_Hydrolase"/>
</dbReference>
<dbReference type="AlphaFoldDB" id="A0A6B0YU20"/>
<dbReference type="InterPro" id="IPR006680">
    <property type="entry name" value="Amidohydro-rel"/>
</dbReference>
<dbReference type="EMBL" id="VXRG01000089">
    <property type="protein sequence ID" value="MXY93841.1"/>
    <property type="molecule type" value="Genomic_DNA"/>
</dbReference>
<accession>A0A6B0YU20</accession>
<proteinExistence type="predicted"/>
<dbReference type="GO" id="GO:0005737">
    <property type="term" value="C:cytoplasm"/>
    <property type="evidence" value="ECO:0007669"/>
    <property type="project" value="TreeGrafter"/>
</dbReference>
<dbReference type="GO" id="GO:0016831">
    <property type="term" value="F:carboxy-lyase activity"/>
    <property type="evidence" value="ECO:0007669"/>
    <property type="project" value="InterPro"/>
</dbReference>
<organism evidence="3">
    <name type="scientific">Caldilineaceae bacterium SB0664_bin_27</name>
    <dbReference type="NCBI Taxonomy" id="2605260"/>
    <lineage>
        <taxon>Bacteria</taxon>
        <taxon>Bacillati</taxon>
        <taxon>Chloroflexota</taxon>
        <taxon>Caldilineae</taxon>
        <taxon>Caldilineales</taxon>
        <taxon>Caldilineaceae</taxon>
    </lineage>
</organism>
<evidence type="ECO:0000259" key="2">
    <source>
        <dbReference type="Pfam" id="PF04909"/>
    </source>
</evidence>
<dbReference type="Pfam" id="PF04909">
    <property type="entry name" value="Amidohydro_2"/>
    <property type="match status" value="1"/>
</dbReference>
<evidence type="ECO:0000313" key="3">
    <source>
        <dbReference type="EMBL" id="MXY93841.1"/>
    </source>
</evidence>
<name>A0A6B0YU20_9CHLR</name>
<comment type="caution">
    <text evidence="3">The sequence shown here is derived from an EMBL/GenBank/DDBJ whole genome shotgun (WGS) entry which is preliminary data.</text>
</comment>
<keyword evidence="3" id="KW-0378">Hydrolase</keyword>
<keyword evidence="1" id="KW-0456">Lyase</keyword>
<feature type="domain" description="Amidohydrolase-related" evidence="2">
    <location>
        <begin position="22"/>
        <end position="370"/>
    </location>
</feature>
<dbReference type="Gene3D" id="3.20.20.140">
    <property type="entry name" value="Metal-dependent hydrolases"/>
    <property type="match status" value="1"/>
</dbReference>
<dbReference type="PANTHER" id="PTHR21240:SF28">
    <property type="entry name" value="ISO-OROTATE DECARBOXYLASE (EUROFUNG)"/>
    <property type="match status" value="1"/>
</dbReference>
<dbReference type="PANTHER" id="PTHR21240">
    <property type="entry name" value="2-AMINO-3-CARBOXYLMUCONATE-6-SEMIALDEHYDE DECARBOXYLASE"/>
    <property type="match status" value="1"/>
</dbReference>
<evidence type="ECO:0000256" key="1">
    <source>
        <dbReference type="ARBA" id="ARBA00023239"/>
    </source>
</evidence>
<dbReference type="SUPFAM" id="SSF51556">
    <property type="entry name" value="Metallo-dependent hydrolases"/>
    <property type="match status" value="1"/>
</dbReference>
<reference evidence="3" key="1">
    <citation type="submission" date="2019-09" db="EMBL/GenBank/DDBJ databases">
        <title>Characterisation of the sponge microbiome using genome-centric metagenomics.</title>
        <authorList>
            <person name="Engelberts J.P."/>
            <person name="Robbins S.J."/>
            <person name="De Goeij J.M."/>
            <person name="Aranda M."/>
            <person name="Bell S.C."/>
            <person name="Webster N.S."/>
        </authorList>
    </citation>
    <scope>NUCLEOTIDE SEQUENCE</scope>
    <source>
        <strain evidence="3">SB0664_bin_27</strain>
    </source>
</reference>
<sequence length="371" mass="42707">MTLDLEVTEQPQSAEKTKLAVIDTDIHNFDVYEDPLFDQIITKYLAPEWQEHHKMIGMRGHYGVGYPRHQPNAARTDAWPPSGRPPGTDLDFMREQLLDAFDMDYGILNPLAGAGGQVNLAYGAQLARAINDYQIAEWLEKEPRLRASILVNYEDAELAAEEIHRLGGHKGFVQVILVTRTQEPLGRRKYWKMYEAALEYDLPIGIHFGGNAGHPLTGGGWPSYYIEDHTGMAQSFQAQVASLVCEGVFEHFPELRIVIIEGGFAWMPSLAWRLDQSWLRLRRETPYLKKAPSEYIQEHFWLSTQPMEEPRQHEHFLQLLEQMDNGRKLMFATDYPHWDFDSPDRALPATLPLETRRNIMAENARQFYNLA</sequence>
<dbReference type="GO" id="GO:0019748">
    <property type="term" value="P:secondary metabolic process"/>
    <property type="evidence" value="ECO:0007669"/>
    <property type="project" value="TreeGrafter"/>
</dbReference>